<dbReference type="InterPro" id="IPR027417">
    <property type="entry name" value="P-loop_NTPase"/>
</dbReference>
<evidence type="ECO:0000256" key="3">
    <source>
        <dbReference type="ARBA" id="ARBA00022741"/>
    </source>
</evidence>
<dbReference type="eggNOG" id="COG1125">
    <property type="taxonomic scope" value="Bacteria"/>
</dbReference>
<dbReference type="GO" id="GO:0005524">
    <property type="term" value="F:ATP binding"/>
    <property type="evidence" value="ECO:0007669"/>
    <property type="project" value="UniProtKB-KW"/>
</dbReference>
<dbReference type="GO" id="GO:0015697">
    <property type="term" value="P:quaternary ammonium group transport"/>
    <property type="evidence" value="ECO:0007669"/>
    <property type="project" value="UniProtKB-ARBA"/>
</dbReference>
<dbReference type="GO" id="GO:0016887">
    <property type="term" value="F:ATP hydrolysis activity"/>
    <property type="evidence" value="ECO:0007669"/>
    <property type="project" value="InterPro"/>
</dbReference>
<dbReference type="Pfam" id="PF00005">
    <property type="entry name" value="ABC_tran"/>
    <property type="match status" value="1"/>
</dbReference>
<dbReference type="KEGG" id="mmr:Mmar10_1069"/>
<evidence type="ECO:0000313" key="7">
    <source>
        <dbReference type="Proteomes" id="UP000001964"/>
    </source>
</evidence>
<dbReference type="PROSITE" id="PS00211">
    <property type="entry name" value="ABC_TRANSPORTER_1"/>
    <property type="match status" value="1"/>
</dbReference>
<dbReference type="Gene3D" id="3.40.50.300">
    <property type="entry name" value="P-loop containing nucleotide triphosphate hydrolases"/>
    <property type="match status" value="1"/>
</dbReference>
<dbReference type="RefSeq" id="WP_011643009.1">
    <property type="nucleotide sequence ID" value="NC_008347.1"/>
</dbReference>
<dbReference type="PROSITE" id="PS50893">
    <property type="entry name" value="ABC_TRANSPORTER_2"/>
    <property type="match status" value="1"/>
</dbReference>
<dbReference type="InterPro" id="IPR017871">
    <property type="entry name" value="ABC_transporter-like_CS"/>
</dbReference>
<dbReference type="AlphaFoldDB" id="Q0AQS5"/>
<dbReference type="HOGENOM" id="CLU_000604_1_22_5"/>
<evidence type="ECO:0000256" key="1">
    <source>
        <dbReference type="ARBA" id="ARBA00005417"/>
    </source>
</evidence>
<keyword evidence="2" id="KW-0813">Transport</keyword>
<feature type="domain" description="ABC transporter" evidence="5">
    <location>
        <begin position="9"/>
        <end position="244"/>
    </location>
</feature>
<keyword evidence="4" id="KW-0067">ATP-binding</keyword>
<evidence type="ECO:0000313" key="6">
    <source>
        <dbReference type="EMBL" id="ABI65362.1"/>
    </source>
</evidence>
<evidence type="ECO:0000256" key="2">
    <source>
        <dbReference type="ARBA" id="ARBA00022448"/>
    </source>
</evidence>
<dbReference type="STRING" id="394221.Mmar10_1069"/>
<dbReference type="OrthoDB" id="9802264at2"/>
<name>Q0AQS5_MARMM</name>
<sequence>MSEAAPPVLEVRDVSKTYAGHVEAVRGVSLRVEKGQLLVLAGASGCGKTSLLKMINRLEEPSGGSIMFGGEAVASQDAVALRRRIGWVMQGDGLFPHMSVRRNVGLIPAMAGQDAARIELRVREMLDMVRLDPHEFGERMPGELSGGQRQRVGFARALAGNPELVLMDEPFSALDPITRDGLQQDFRDLQRELGFAAVMVTHDMAEALIMADEVAVMRDGRIIQQGTPHTLMSAPADDYVSDLLETPRRQMRAIAELAQ</sequence>
<evidence type="ECO:0000259" key="5">
    <source>
        <dbReference type="PROSITE" id="PS50893"/>
    </source>
</evidence>
<gene>
    <name evidence="6" type="ordered locus">Mmar10_1069</name>
</gene>
<dbReference type="InterPro" id="IPR003593">
    <property type="entry name" value="AAA+_ATPase"/>
</dbReference>
<dbReference type="InterPro" id="IPR003439">
    <property type="entry name" value="ABC_transporter-like_ATP-bd"/>
</dbReference>
<protein>
    <submittedName>
        <fullName evidence="6">ABC transporter related protein</fullName>
    </submittedName>
</protein>
<dbReference type="Proteomes" id="UP000001964">
    <property type="component" value="Chromosome"/>
</dbReference>
<keyword evidence="3" id="KW-0547">Nucleotide-binding</keyword>
<accession>Q0AQS5</accession>
<reference evidence="6 7" key="1">
    <citation type="submission" date="2006-08" db="EMBL/GenBank/DDBJ databases">
        <title>Complete sequence of Maricaulis maris MCS10.</title>
        <authorList>
            <consortium name="US DOE Joint Genome Institute"/>
            <person name="Copeland A."/>
            <person name="Lucas S."/>
            <person name="Lapidus A."/>
            <person name="Barry K."/>
            <person name="Detter J.C."/>
            <person name="Glavina del Rio T."/>
            <person name="Hammon N."/>
            <person name="Israni S."/>
            <person name="Dalin E."/>
            <person name="Tice H."/>
            <person name="Pitluck S."/>
            <person name="Saunders E."/>
            <person name="Brettin T."/>
            <person name="Bruce D."/>
            <person name="Han C."/>
            <person name="Tapia R."/>
            <person name="Gilna P."/>
            <person name="Schmutz J."/>
            <person name="Larimer F."/>
            <person name="Land M."/>
            <person name="Hauser L."/>
            <person name="Kyrpides N."/>
            <person name="Mikhailova N."/>
            <person name="Viollier P."/>
            <person name="Stephens C."/>
            <person name="Richardson P."/>
        </authorList>
    </citation>
    <scope>NUCLEOTIDE SEQUENCE [LARGE SCALE GENOMIC DNA]</scope>
    <source>
        <strain evidence="6 7">MCS10</strain>
    </source>
</reference>
<dbReference type="FunFam" id="3.40.50.300:FF:000425">
    <property type="entry name" value="Probable ABC transporter, ATP-binding subunit"/>
    <property type="match status" value="1"/>
</dbReference>
<dbReference type="PANTHER" id="PTHR43117">
    <property type="entry name" value="OSMOPROTECTANT IMPORT ATP-BINDING PROTEIN OSMV"/>
    <property type="match status" value="1"/>
</dbReference>
<dbReference type="PANTHER" id="PTHR43117:SF4">
    <property type="entry name" value="OSMOPROTECTANT IMPORT ATP-BINDING PROTEIN OSMV"/>
    <property type="match status" value="1"/>
</dbReference>
<proteinExistence type="inferred from homology"/>
<evidence type="ECO:0000256" key="4">
    <source>
        <dbReference type="ARBA" id="ARBA00022840"/>
    </source>
</evidence>
<organism evidence="6 7">
    <name type="scientific">Maricaulis maris (strain MCS10)</name>
    <name type="common">Caulobacter maris</name>
    <dbReference type="NCBI Taxonomy" id="394221"/>
    <lineage>
        <taxon>Bacteria</taxon>
        <taxon>Pseudomonadati</taxon>
        <taxon>Pseudomonadota</taxon>
        <taxon>Alphaproteobacteria</taxon>
        <taxon>Maricaulales</taxon>
        <taxon>Maricaulaceae</taxon>
        <taxon>Maricaulis</taxon>
    </lineage>
</organism>
<dbReference type="SMART" id="SM00382">
    <property type="entry name" value="AAA"/>
    <property type="match status" value="1"/>
</dbReference>
<dbReference type="EMBL" id="CP000449">
    <property type="protein sequence ID" value="ABI65362.1"/>
    <property type="molecule type" value="Genomic_DNA"/>
</dbReference>
<keyword evidence="7" id="KW-1185">Reference proteome</keyword>
<comment type="similarity">
    <text evidence="1">Belongs to the ABC transporter superfamily.</text>
</comment>
<dbReference type="SUPFAM" id="SSF52540">
    <property type="entry name" value="P-loop containing nucleoside triphosphate hydrolases"/>
    <property type="match status" value="1"/>
</dbReference>